<evidence type="ECO:0000313" key="6">
    <source>
        <dbReference type="EMBL" id="PPS94795.1"/>
    </source>
</evidence>
<dbReference type="VEuPathDB" id="CryptoDB:CHUDEA7_1000"/>
<dbReference type="InterPro" id="IPR027450">
    <property type="entry name" value="AlkB-like"/>
</dbReference>
<comment type="similarity">
    <text evidence="1">Belongs to the alkB family.</text>
</comment>
<dbReference type="InterPro" id="IPR005123">
    <property type="entry name" value="Oxoglu/Fe-dep_dioxygenase_dom"/>
</dbReference>
<dbReference type="EMBL" id="LN877953">
    <property type="protein sequence ID" value="CUV07078.1"/>
    <property type="molecule type" value="Genomic_DNA"/>
</dbReference>
<organism evidence="5">
    <name type="scientific">Cryptosporidium hominis</name>
    <dbReference type="NCBI Taxonomy" id="237895"/>
    <lineage>
        <taxon>Eukaryota</taxon>
        <taxon>Sar</taxon>
        <taxon>Alveolata</taxon>
        <taxon>Apicomplexa</taxon>
        <taxon>Conoidasida</taxon>
        <taxon>Coccidia</taxon>
        <taxon>Eucoccidiorida</taxon>
        <taxon>Eimeriorina</taxon>
        <taxon>Cryptosporidiidae</taxon>
        <taxon>Cryptosporidium</taxon>
    </lineage>
</organism>
<dbReference type="InterPro" id="IPR012677">
    <property type="entry name" value="Nucleotide-bd_a/b_plait_sf"/>
</dbReference>
<dbReference type="GO" id="GO:0070988">
    <property type="term" value="P:demethylation"/>
    <property type="evidence" value="ECO:0007669"/>
    <property type="project" value="InterPro"/>
</dbReference>
<sequence>MTEEIVYSYKRSKNPSELIHISNLGRKCYFGLEEDLLKEFQVFGEVKEFHLGENSNSFVLFANLPASIRFYEHCMQLHAEEIPVLIGGRRIKASYSQRVEIKNVIEQSSEDYDENKRFLADKGLVLIEDFINKLEAIELLNWIDNNGQWETKLNRKVQHYGYSFDYNNKTISSVWERDIPPILNRLIERMLSLKIITEVPDQITINEYEVGKGIGPHIDSHHTIGENISVISLGSGILFEFNELSKRKNLDFSSKEGSGSRKYNRISKRTVYIPENSLYIMKNEIRYAWEHGIKSRKYDKIQGKFQQRKRRVSITIRKYIESHYNYPCECDYKDFCDSRDPSIRILPERI</sequence>
<dbReference type="Pfam" id="PF13532">
    <property type="entry name" value="2OG-FeII_Oxy_2"/>
    <property type="match status" value="1"/>
</dbReference>
<feature type="domain" description="Fe2OG dioxygenase" evidence="4">
    <location>
        <begin position="199"/>
        <end position="320"/>
    </location>
</feature>
<dbReference type="SUPFAM" id="SSF51197">
    <property type="entry name" value="Clavaminate synthase-like"/>
    <property type="match status" value="1"/>
</dbReference>
<protein>
    <submittedName>
        <fullName evidence="6">Eukariotic RRM plus AlkB domain containing protein</fullName>
    </submittedName>
</protein>
<dbReference type="InterPro" id="IPR000504">
    <property type="entry name" value="RRM_dom"/>
</dbReference>
<dbReference type="PROSITE" id="PS51471">
    <property type="entry name" value="FE2OG_OXY"/>
    <property type="match status" value="1"/>
</dbReference>
<evidence type="ECO:0000256" key="2">
    <source>
        <dbReference type="PROSITE-ProRule" id="PRU00176"/>
    </source>
</evidence>
<dbReference type="GO" id="GO:0016491">
    <property type="term" value="F:oxidoreductase activity"/>
    <property type="evidence" value="ECO:0007669"/>
    <property type="project" value="TreeGrafter"/>
</dbReference>
<dbReference type="VEuPathDB" id="CryptoDB:ChTU502y2012_407g0495"/>
<keyword evidence="2" id="KW-0694">RNA-binding</keyword>
<proteinExistence type="inferred from homology"/>
<dbReference type="EMBL" id="JTAI01000004">
    <property type="protein sequence ID" value="PPS94795.1"/>
    <property type="molecule type" value="Genomic_DNA"/>
</dbReference>
<dbReference type="VEuPathDB" id="CryptoDB:Chro.70124"/>
<reference evidence="6 7" key="1">
    <citation type="submission" date="2014-11" db="EMBL/GenBank/DDBJ databases">
        <title>Comparative genomic analysis of Cryptosporidium hominis reveals occurrence of genetic recombination in virulent subtypes.</title>
        <authorList>
            <person name="Guo Y."/>
            <person name="Tang K."/>
            <person name="Frace M."/>
            <person name="Li N."/>
            <person name="Roellig D.M."/>
            <person name="Sammons S."/>
            <person name="Knipe K."/>
            <person name="Rowe L."/>
            <person name="Feng Y."/>
            <person name="Xiao L."/>
        </authorList>
    </citation>
    <scope>NUCLEOTIDE SEQUENCE [LARGE SCALE GENOMIC DNA]</scope>
    <source>
        <strain evidence="6">30976</strain>
    </source>
</reference>
<reference evidence="5" key="2">
    <citation type="submission" date="2015-08" db="EMBL/GenBank/DDBJ databases">
        <authorList>
            <person name="Babu N.S."/>
            <person name="Beckwith C.J."/>
            <person name="Beseler K.G."/>
            <person name="Brison A."/>
            <person name="Carone J.V."/>
            <person name="Caskin T.P."/>
            <person name="Diamond M."/>
            <person name="Durham M.E."/>
            <person name="Foxe J.M."/>
            <person name="Go M."/>
            <person name="Henderson B.A."/>
            <person name="Jones I.B."/>
            <person name="McGettigan J.A."/>
            <person name="Micheletti S.J."/>
            <person name="Nasrallah M.E."/>
            <person name="Ortiz D."/>
            <person name="Piller C.R."/>
            <person name="Privatt S.R."/>
            <person name="Schneider S.L."/>
            <person name="Sharp S."/>
            <person name="Smith T.C."/>
            <person name="Stanton J.D."/>
            <person name="Ullery H.E."/>
            <person name="Wilson R.J."/>
            <person name="Serrano M.G."/>
            <person name="Buck G."/>
            <person name="Lee V."/>
            <person name="Wang Y."/>
            <person name="Carvalho R."/>
            <person name="Voegtly L."/>
            <person name="Shi R."/>
            <person name="Duckworth R."/>
            <person name="Johnson A."/>
            <person name="Loviza R."/>
            <person name="Walstead R."/>
            <person name="Shah Z."/>
            <person name="Kiflezghi M."/>
            <person name="Wade K."/>
            <person name="Ball S.L."/>
            <person name="Bradley K.W."/>
            <person name="Asai D.J."/>
            <person name="Bowman C.A."/>
            <person name="Russell D.A."/>
            <person name="Pope W.H."/>
            <person name="Jacobs-Sera D."/>
            <person name="Hendrix R.W."/>
            <person name="Hatfull G.F."/>
        </authorList>
    </citation>
    <scope>NUCLEOTIDE SEQUENCE [LARGE SCALE GENOMIC DNA]</scope>
</reference>
<evidence type="ECO:0000259" key="4">
    <source>
        <dbReference type="PROSITE" id="PS51471"/>
    </source>
</evidence>
<evidence type="ECO:0000313" key="5">
    <source>
        <dbReference type="EMBL" id="CUV07078.1"/>
    </source>
</evidence>
<dbReference type="PANTHER" id="PTHR12463:SF1">
    <property type="entry name" value="2-OXOGLUTARATE AND FE-DEPENDENT OXYGENASE FAMILY PROTEIN"/>
    <property type="match status" value="1"/>
</dbReference>
<dbReference type="SUPFAM" id="SSF54928">
    <property type="entry name" value="RNA-binding domain, RBD"/>
    <property type="match status" value="1"/>
</dbReference>
<dbReference type="Gene3D" id="2.60.120.590">
    <property type="entry name" value="Alpha-ketoglutarate-dependent dioxygenase AlkB-like"/>
    <property type="match status" value="1"/>
</dbReference>
<reference evidence="6 7" key="3">
    <citation type="submission" date="2017-10" db="EMBL/GenBank/DDBJ databases">
        <title>Consistent, comparative and evidence-based genome annotation and re-annotation for the closely-related species, Cryptosporidium parvum, C. hominis and C. tyzzeri.</title>
        <authorList>
            <person name="Baptista R.P."/>
            <person name="Li Y."/>
            <person name="Sateriale A."/>
            <person name="Striepen B."/>
            <person name="Kissinger J.C."/>
        </authorList>
    </citation>
    <scope>NUCLEOTIDE SEQUENCE [LARGE SCALE GENOMIC DNA]</scope>
    <source>
        <strain evidence="6">30976</strain>
    </source>
</reference>
<dbReference type="GO" id="GO:0003723">
    <property type="term" value="F:RNA binding"/>
    <property type="evidence" value="ECO:0007669"/>
    <property type="project" value="UniProtKB-UniRule"/>
</dbReference>
<dbReference type="Gene3D" id="3.30.70.330">
    <property type="match status" value="1"/>
</dbReference>
<accession>A0A0S4TI33</accession>
<gene>
    <name evidence="5" type="ORF">CHUDEA7_1000</name>
    <name evidence="6" type="ORF">GY17_00001889</name>
</gene>
<dbReference type="VEuPathDB" id="CryptoDB:GY17_00001889"/>
<dbReference type="InterPro" id="IPR032857">
    <property type="entry name" value="ALKBH4"/>
</dbReference>
<keyword evidence="7" id="KW-1185">Reference proteome</keyword>
<dbReference type="InterPro" id="IPR037151">
    <property type="entry name" value="AlkB-like_sf"/>
</dbReference>
<dbReference type="InterPro" id="IPR035979">
    <property type="entry name" value="RBD_domain_sf"/>
</dbReference>
<evidence type="ECO:0000259" key="3">
    <source>
        <dbReference type="PROSITE" id="PS50102"/>
    </source>
</evidence>
<name>A0A0S4TI33_CRYHO</name>
<dbReference type="AlphaFoldDB" id="A0A0S4TI33"/>
<evidence type="ECO:0000313" key="7">
    <source>
        <dbReference type="Proteomes" id="UP001429100"/>
    </source>
</evidence>
<dbReference type="GO" id="GO:0032451">
    <property type="term" value="F:demethylase activity"/>
    <property type="evidence" value="ECO:0007669"/>
    <property type="project" value="TreeGrafter"/>
</dbReference>
<dbReference type="OrthoDB" id="271595at2759"/>
<feature type="domain" description="RRM" evidence="3">
    <location>
        <begin position="17"/>
        <end position="98"/>
    </location>
</feature>
<dbReference type="PANTHER" id="PTHR12463">
    <property type="entry name" value="OXYGENASE-RELATED"/>
    <property type="match status" value="1"/>
</dbReference>
<evidence type="ECO:0000256" key="1">
    <source>
        <dbReference type="ARBA" id="ARBA00007879"/>
    </source>
</evidence>
<dbReference type="Proteomes" id="UP001429100">
    <property type="component" value="Unassembled WGS sequence"/>
</dbReference>
<dbReference type="CDD" id="cd00590">
    <property type="entry name" value="RRM_SF"/>
    <property type="match status" value="1"/>
</dbReference>
<dbReference type="PROSITE" id="PS50102">
    <property type="entry name" value="RRM"/>
    <property type="match status" value="1"/>
</dbReference>
<dbReference type="Proteomes" id="UP000199752">
    <property type="component" value="Chromosome 7"/>
</dbReference>